<evidence type="ECO:0000313" key="1">
    <source>
        <dbReference type="EMBL" id="CBW26340.1"/>
    </source>
</evidence>
<name>E1X0B2_HALMS</name>
<dbReference type="OrthoDB" id="9985181at2"/>
<gene>
    <name evidence="1" type="ordered locus">BMS_1482</name>
</gene>
<evidence type="ECO:0000313" key="2">
    <source>
        <dbReference type="Proteomes" id="UP000008963"/>
    </source>
</evidence>
<dbReference type="PATRIC" id="fig|862908.3.peg.1411"/>
<protein>
    <submittedName>
        <fullName evidence="1">Uncharacterized protein</fullName>
    </submittedName>
</protein>
<sequence length="142" mass="16072">MAINEVITTARDGSAVIDFNDEVIGTVILAPNTQVILRKSNSDGVRLLSLIRGHLRLYRDPAYEKKKVGVIVNIRDNPSAYHGSNFEIQYYKNKKLVTALNDDLKILKLRKKAIEKTQISPSKSDIQDRELYEDLQSLLESS</sequence>
<dbReference type="RefSeq" id="WP_014244123.1">
    <property type="nucleotide sequence ID" value="NC_016620.1"/>
</dbReference>
<dbReference type="Proteomes" id="UP000008963">
    <property type="component" value="Chromosome"/>
</dbReference>
<dbReference type="AlphaFoldDB" id="E1X0B2"/>
<reference evidence="2" key="1">
    <citation type="journal article" date="2013" name="ISME J.">
        <title>A small predatory core genome in the divergent marine Bacteriovorax marinus SJ and the terrestrial Bdellovibrio bacteriovorus.</title>
        <authorList>
            <person name="Crossman L.C."/>
            <person name="Chen H."/>
            <person name="Cerdeno-Tarraga A.M."/>
            <person name="Brooks K."/>
            <person name="Quail M.A."/>
            <person name="Pineiro S.A."/>
            <person name="Hobley L."/>
            <person name="Sockett R.E."/>
            <person name="Bentley S.D."/>
            <person name="Parkhill J."/>
            <person name="Williams H.N."/>
            <person name="Stine O.C."/>
        </authorList>
    </citation>
    <scope>NUCLEOTIDE SEQUENCE [LARGE SCALE GENOMIC DNA]</scope>
    <source>
        <strain evidence="2">ATCC BAA-682 / DSM 15412 / SJ</strain>
    </source>
</reference>
<dbReference type="STRING" id="862908.BMS_1482"/>
<keyword evidence="2" id="KW-1185">Reference proteome</keyword>
<dbReference type="KEGG" id="bmx:BMS_1482"/>
<dbReference type="HOGENOM" id="CLU_1813100_0_0_7"/>
<accession>E1X0B2</accession>
<proteinExistence type="predicted"/>
<dbReference type="EMBL" id="FQ312005">
    <property type="protein sequence ID" value="CBW26340.1"/>
    <property type="molecule type" value="Genomic_DNA"/>
</dbReference>
<organism evidence="1 2">
    <name type="scientific">Halobacteriovorax marinus (strain ATCC BAA-682 / DSM 15412 / SJ)</name>
    <name type="common">Bacteriovorax marinus</name>
    <dbReference type="NCBI Taxonomy" id="862908"/>
    <lineage>
        <taxon>Bacteria</taxon>
        <taxon>Pseudomonadati</taxon>
        <taxon>Bdellovibrionota</taxon>
        <taxon>Bacteriovoracia</taxon>
        <taxon>Bacteriovoracales</taxon>
        <taxon>Halobacteriovoraceae</taxon>
        <taxon>Halobacteriovorax</taxon>
    </lineage>
</organism>